<dbReference type="AlphaFoldDB" id="A0A3D8HJ16"/>
<dbReference type="Proteomes" id="UP000629596">
    <property type="component" value="Unassembled WGS sequence"/>
</dbReference>
<evidence type="ECO:0000313" key="5">
    <source>
        <dbReference type="Proteomes" id="UP000256321"/>
    </source>
</evidence>
<dbReference type="EMBL" id="QREV01000002">
    <property type="protein sequence ID" value="RDU50956.1"/>
    <property type="molecule type" value="Genomic_DNA"/>
</dbReference>
<dbReference type="SUPFAM" id="SSF56601">
    <property type="entry name" value="beta-lactamase/transpeptidase-like"/>
    <property type="match status" value="1"/>
</dbReference>
<evidence type="ECO:0000313" key="4">
    <source>
        <dbReference type="EMBL" id="RDU50956.1"/>
    </source>
</evidence>
<dbReference type="PANTHER" id="PTHR43283">
    <property type="entry name" value="BETA-LACTAMASE-RELATED"/>
    <property type="match status" value="1"/>
</dbReference>
<reference evidence="4 5" key="1">
    <citation type="submission" date="2018-07" db="EMBL/GenBank/DDBJ databases">
        <title>Parabacteroides acidifaciens nov. sp., isolated from human feces.</title>
        <authorList>
            <person name="Wang Y.J."/>
        </authorList>
    </citation>
    <scope>NUCLEOTIDE SEQUENCE [LARGE SCALE GENOMIC DNA]</scope>
    <source>
        <strain evidence="4 5">426-9</strain>
    </source>
</reference>
<dbReference type="Gene3D" id="3.40.710.10">
    <property type="entry name" value="DD-peptidase/beta-lactamase superfamily"/>
    <property type="match status" value="1"/>
</dbReference>
<sequence>MKSVNSLFLLLSMMVLTPVSVVSQSVSKVLQPYVDSGELPGFVTVVAKADKVLSMECLGYQDIAKNKKMEPNSLFWIASQSKPIAGAAVMMLVDEGKLNLDEPITTYLPELKDMKVSRVSRENWQVTERVTQPITLRQLLTHTSGMSWVAGVQERTGKIDVLPFSLSLYVTAMTPLIAEPGEKFSYSNQSINIAATIVERISGMPYADFLQKRIFEPLGMTNTTFWPTGKQLEKLVIPYKQGKDGKLEETIIDQLQYPLDDKSKRFAEAAGGLFSTPVDLVKFYQMIANKGLFNGKRLLTENTVAELGKDQTGKNVKEQRGLGWAVSDNWIGHAGAYGTDSRFYFKDGVIVMLYVLQQDLPKYGEACQLFWKEVETKYHL</sequence>
<evidence type="ECO:0000313" key="6">
    <source>
        <dbReference type="Proteomes" id="UP000629596"/>
    </source>
</evidence>
<keyword evidence="6" id="KW-1185">Reference proteome</keyword>
<keyword evidence="4" id="KW-0378">Hydrolase</keyword>
<dbReference type="EMBL" id="JACRTI010000002">
    <property type="protein sequence ID" value="MBC8600324.1"/>
    <property type="molecule type" value="Genomic_DNA"/>
</dbReference>
<dbReference type="InterPro" id="IPR050789">
    <property type="entry name" value="Diverse_Enzym_Activities"/>
</dbReference>
<protein>
    <submittedName>
        <fullName evidence="3">Beta-lactamase family protein</fullName>
    </submittedName>
    <submittedName>
        <fullName evidence="4">Class A beta-lactamase-related serine hydrolase</fullName>
    </submittedName>
</protein>
<organism evidence="4 5">
    <name type="scientific">Parabacteroides acidifaciens</name>
    <dbReference type="NCBI Taxonomy" id="2290935"/>
    <lineage>
        <taxon>Bacteria</taxon>
        <taxon>Pseudomonadati</taxon>
        <taxon>Bacteroidota</taxon>
        <taxon>Bacteroidia</taxon>
        <taxon>Bacteroidales</taxon>
        <taxon>Tannerellaceae</taxon>
        <taxon>Parabacteroides</taxon>
    </lineage>
</organism>
<keyword evidence="1" id="KW-0732">Signal</keyword>
<name>A0A3D8HJ16_9BACT</name>
<reference evidence="3 6" key="2">
    <citation type="submission" date="2020-08" db="EMBL/GenBank/DDBJ databases">
        <title>Genome public.</title>
        <authorList>
            <person name="Liu C."/>
            <person name="Sun Q."/>
        </authorList>
    </citation>
    <scope>NUCLEOTIDE SEQUENCE [LARGE SCALE GENOMIC DNA]</scope>
    <source>
        <strain evidence="3 6">426_9</strain>
    </source>
</reference>
<dbReference type="InterPro" id="IPR012338">
    <property type="entry name" value="Beta-lactam/transpept-like"/>
</dbReference>
<evidence type="ECO:0000256" key="1">
    <source>
        <dbReference type="SAM" id="SignalP"/>
    </source>
</evidence>
<dbReference type="PANTHER" id="PTHR43283:SF3">
    <property type="entry name" value="BETA-LACTAMASE FAMILY PROTEIN (AFU_ORTHOLOGUE AFUA_5G07500)"/>
    <property type="match status" value="1"/>
</dbReference>
<dbReference type="GO" id="GO:0016787">
    <property type="term" value="F:hydrolase activity"/>
    <property type="evidence" value="ECO:0007669"/>
    <property type="project" value="UniProtKB-KW"/>
</dbReference>
<feature type="domain" description="Beta-lactamase-related" evidence="2">
    <location>
        <begin position="27"/>
        <end position="362"/>
    </location>
</feature>
<comment type="caution">
    <text evidence="4">The sequence shown here is derived from an EMBL/GenBank/DDBJ whole genome shotgun (WGS) entry which is preliminary data.</text>
</comment>
<feature type="chain" id="PRO_5017608670" evidence="1">
    <location>
        <begin position="22"/>
        <end position="380"/>
    </location>
</feature>
<proteinExistence type="predicted"/>
<dbReference type="Proteomes" id="UP000256321">
    <property type="component" value="Unassembled WGS sequence"/>
</dbReference>
<gene>
    <name evidence="4" type="ORF">DWU89_01175</name>
    <name evidence="3" type="ORF">H8784_01155</name>
</gene>
<feature type="signal peptide" evidence="1">
    <location>
        <begin position="1"/>
        <end position="21"/>
    </location>
</feature>
<evidence type="ECO:0000313" key="3">
    <source>
        <dbReference type="EMBL" id="MBC8600324.1"/>
    </source>
</evidence>
<evidence type="ECO:0000259" key="2">
    <source>
        <dbReference type="Pfam" id="PF00144"/>
    </source>
</evidence>
<dbReference type="InterPro" id="IPR001466">
    <property type="entry name" value="Beta-lactam-related"/>
</dbReference>
<dbReference type="RefSeq" id="WP_115497869.1">
    <property type="nucleotide sequence ID" value="NZ_JACRTI010000002.1"/>
</dbReference>
<accession>A0A3D8HJ16</accession>
<dbReference type="Pfam" id="PF00144">
    <property type="entry name" value="Beta-lactamase"/>
    <property type="match status" value="1"/>
</dbReference>